<sequence length="326" mass="35879">MRDIPGPIGRRTVLAGAAASLAAPAFAQRRDQPFPNRPIRIFGAWAPGPNVYTRVLSEIVSPRLGQPVVIESKSGANGTLAARAVTTESPDGHALAQIPGSVFRVPYMMARMPYDPVNDLTYNICLTGYTFGLVVRADSPYRTWQDLVAAARQRPGEISYGSPGIGTESQVVMDRIAEQEKVEWLHVPFRGGSELTNALLGGQIHAVATASHWSSLVQAGQLRLLNVWTADRIRRYPDAPTLKELGYDIVATSPYGLAGPKGMDPAVVRTLHDAFKEALYHPDSLKYLEGLDQPVVYMDSEAYSNFVRQQVVREQEIVRRLNLRMN</sequence>
<dbReference type="InterPro" id="IPR005064">
    <property type="entry name" value="BUG"/>
</dbReference>
<dbReference type="PANTHER" id="PTHR42928">
    <property type="entry name" value="TRICARBOXYLATE-BINDING PROTEIN"/>
    <property type="match status" value="1"/>
</dbReference>
<evidence type="ECO:0000313" key="3">
    <source>
        <dbReference type="Proteomes" id="UP001526430"/>
    </source>
</evidence>
<dbReference type="EMBL" id="JAPFQI010000001">
    <property type="protein sequence ID" value="MCW8084180.1"/>
    <property type="molecule type" value="Genomic_DNA"/>
</dbReference>
<dbReference type="PROSITE" id="PS51318">
    <property type="entry name" value="TAT"/>
    <property type="match status" value="1"/>
</dbReference>
<proteinExistence type="inferred from homology"/>
<dbReference type="InterPro" id="IPR006311">
    <property type="entry name" value="TAT_signal"/>
</dbReference>
<dbReference type="Gene3D" id="3.40.190.150">
    <property type="entry name" value="Bordetella uptake gene, domain 1"/>
    <property type="match status" value="1"/>
</dbReference>
<name>A0ABT3NPU6_9PROT</name>
<gene>
    <name evidence="2" type="ORF">OF850_00945</name>
</gene>
<dbReference type="PIRSF" id="PIRSF017082">
    <property type="entry name" value="YflP"/>
    <property type="match status" value="1"/>
</dbReference>
<evidence type="ECO:0000256" key="1">
    <source>
        <dbReference type="ARBA" id="ARBA00006987"/>
    </source>
</evidence>
<dbReference type="RefSeq" id="WP_301587787.1">
    <property type="nucleotide sequence ID" value="NZ_JAPFQI010000001.1"/>
</dbReference>
<comment type="caution">
    <text evidence="2">The sequence shown here is derived from an EMBL/GenBank/DDBJ whole genome shotgun (WGS) entry which is preliminary data.</text>
</comment>
<accession>A0ABT3NPU6</accession>
<dbReference type="Pfam" id="PF03401">
    <property type="entry name" value="TctC"/>
    <property type="match status" value="1"/>
</dbReference>
<evidence type="ECO:0000313" key="2">
    <source>
        <dbReference type="EMBL" id="MCW8084180.1"/>
    </source>
</evidence>
<keyword evidence="3" id="KW-1185">Reference proteome</keyword>
<dbReference type="Gene3D" id="3.40.190.10">
    <property type="entry name" value="Periplasmic binding protein-like II"/>
    <property type="match status" value="1"/>
</dbReference>
<protein>
    <submittedName>
        <fullName evidence="2">Tripartite tricarboxylate transporter substrate binding protein</fullName>
    </submittedName>
</protein>
<comment type="similarity">
    <text evidence="1">Belongs to the UPF0065 (bug) family.</text>
</comment>
<organism evidence="2 3">
    <name type="scientific">Sabulicella glaciei</name>
    <dbReference type="NCBI Taxonomy" id="2984948"/>
    <lineage>
        <taxon>Bacteria</taxon>
        <taxon>Pseudomonadati</taxon>
        <taxon>Pseudomonadota</taxon>
        <taxon>Alphaproteobacteria</taxon>
        <taxon>Acetobacterales</taxon>
        <taxon>Acetobacteraceae</taxon>
        <taxon>Sabulicella</taxon>
    </lineage>
</organism>
<dbReference type="Proteomes" id="UP001526430">
    <property type="component" value="Unassembled WGS sequence"/>
</dbReference>
<dbReference type="SUPFAM" id="SSF53850">
    <property type="entry name" value="Periplasmic binding protein-like II"/>
    <property type="match status" value="1"/>
</dbReference>
<reference evidence="2 3" key="1">
    <citation type="submission" date="2022-10" db="EMBL/GenBank/DDBJ databases">
        <title>Roseococcus glaciei nov., sp. nov., isolated from glacier.</title>
        <authorList>
            <person name="Liu Q."/>
            <person name="Xin Y.-H."/>
        </authorList>
    </citation>
    <scope>NUCLEOTIDE SEQUENCE [LARGE SCALE GENOMIC DNA]</scope>
    <source>
        <strain evidence="2 3">MDT2-1-1</strain>
    </source>
</reference>
<dbReference type="CDD" id="cd07012">
    <property type="entry name" value="PBP2_Bug_TTT"/>
    <property type="match status" value="1"/>
</dbReference>
<dbReference type="PANTHER" id="PTHR42928:SF5">
    <property type="entry name" value="BLR1237 PROTEIN"/>
    <property type="match status" value="1"/>
</dbReference>
<dbReference type="InterPro" id="IPR042100">
    <property type="entry name" value="Bug_dom1"/>
</dbReference>